<reference evidence="1 2" key="1">
    <citation type="submission" date="2019-02" db="EMBL/GenBank/DDBJ databases">
        <title>Deep-cultivation of Planctomycetes and their phenomic and genomic characterization uncovers novel biology.</title>
        <authorList>
            <person name="Wiegand S."/>
            <person name="Jogler M."/>
            <person name="Boedeker C."/>
            <person name="Pinto D."/>
            <person name="Vollmers J."/>
            <person name="Rivas-Marin E."/>
            <person name="Kohn T."/>
            <person name="Peeters S.H."/>
            <person name="Heuer A."/>
            <person name="Rast P."/>
            <person name="Oberbeckmann S."/>
            <person name="Bunk B."/>
            <person name="Jeske O."/>
            <person name="Meyerdierks A."/>
            <person name="Storesund J.E."/>
            <person name="Kallscheuer N."/>
            <person name="Luecker S."/>
            <person name="Lage O.M."/>
            <person name="Pohl T."/>
            <person name="Merkel B.J."/>
            <person name="Hornburger P."/>
            <person name="Mueller R.-W."/>
            <person name="Bruemmer F."/>
            <person name="Labrenz M."/>
            <person name="Spormann A.M."/>
            <person name="Op den Camp H."/>
            <person name="Overmann J."/>
            <person name="Amann R."/>
            <person name="Jetten M.S.M."/>
            <person name="Mascher T."/>
            <person name="Medema M.H."/>
            <person name="Devos D.P."/>
            <person name="Kaster A.-K."/>
            <person name="Ovreas L."/>
            <person name="Rohde M."/>
            <person name="Galperin M.Y."/>
            <person name="Jogler C."/>
        </authorList>
    </citation>
    <scope>NUCLEOTIDE SEQUENCE [LARGE SCALE GENOMIC DNA]</scope>
    <source>
        <strain evidence="1 2">Pan181</strain>
    </source>
</reference>
<sequence>MIHFDPNGQPSATAVTAGSVTFDSYTKIVGVVVQPGASSTSIETLDDTDDVFGNPATDYYDESDWRGLELSGASNGDGFTISADGRTFSFDSGVDFNANGIGIDEVRLILQAVPEATTILSWTALAGIGCVLYRRMRG</sequence>
<protein>
    <submittedName>
        <fullName evidence="1">Uncharacterized protein</fullName>
    </submittedName>
</protein>
<evidence type="ECO:0000313" key="2">
    <source>
        <dbReference type="Proteomes" id="UP000315750"/>
    </source>
</evidence>
<accession>A0A518AK00</accession>
<dbReference type="AlphaFoldDB" id="A0A518AK00"/>
<proteinExistence type="predicted"/>
<dbReference type="Proteomes" id="UP000315750">
    <property type="component" value="Chromosome"/>
</dbReference>
<keyword evidence="2" id="KW-1185">Reference proteome</keyword>
<gene>
    <name evidence="1" type="ORF">Pan181_12530</name>
</gene>
<organism evidence="1 2">
    <name type="scientific">Aeoliella mucimassa</name>
    <dbReference type="NCBI Taxonomy" id="2527972"/>
    <lineage>
        <taxon>Bacteria</taxon>
        <taxon>Pseudomonadati</taxon>
        <taxon>Planctomycetota</taxon>
        <taxon>Planctomycetia</taxon>
        <taxon>Pirellulales</taxon>
        <taxon>Lacipirellulaceae</taxon>
        <taxon>Aeoliella</taxon>
    </lineage>
</organism>
<name>A0A518AK00_9BACT</name>
<evidence type="ECO:0000313" key="1">
    <source>
        <dbReference type="EMBL" id="QDU55067.1"/>
    </source>
</evidence>
<dbReference type="KEGG" id="amuc:Pan181_12530"/>
<dbReference type="EMBL" id="CP036278">
    <property type="protein sequence ID" value="QDU55067.1"/>
    <property type="molecule type" value="Genomic_DNA"/>
</dbReference>